<comment type="caution">
    <text evidence="1">The sequence shown here is derived from an EMBL/GenBank/DDBJ whole genome shotgun (WGS) entry which is preliminary data.</text>
</comment>
<sequence length="1177" mass="127323">MADNKGEEGMDPSANSDSVASAQDIEQPETTVENSVIVIEANTKDGEETESPDGVNEAPTPTSGGGDVSGGGAAAAGGEAAGSPAGTSGSTAEPAATEALTAGEAPVGGLTTEMSPPPAAPAATPVSAPINLLDTCAVCKQSLQSRDCEPKLLPCLHSFCLKCIPQPDRQISVQVPGPHGQTDTHIVNVMRCSVCHQDYKQSDIIDNYFVKDTTEATNTSDEKAAQVCTSCEDNAGTIGFCVECGEWLCKTCVEAHQRVKITKDHKIRTKEDADAASESVNTSGQRPVFCPIHKQEPLKLFCETCDTLTCRDCQLLEHKEHRYQFLEEAFQNQKSIIESSVAKLQEKKNYVHYSVSQVQSRLKEVNETHRKVEHEIKIAVFTLINEINKKGKSLLQQLDSVSKERSMRLVGQHKDTTQLAQQIHHVLSFCHWAISTGSSTALLYSKRLILFQLRQLFKARVDPAPQANGVVRFFCDPTFWAKNVVNLGNLVIEKPPPPAQPPSVMVGGPPISPGQGHPGKHPGQINLAQLRLQHMQQAAYAQQKQQHQQQQHQQQIQQQMRIASQMSQQHARQAGPPMGQQPPRLISMQQLPRGPGGMNGGPGPPMYPSSHHMRLPGPSQGRMPSAQPRHNGQQYPPMMQPQLQRQHSNPGHAGPFPVASHHNANPTSPTSASMAGAHAHRGPASPIIGPIELIPSVTNPENLPCLPEIPPIQLEDAGSSNLGHLLSRYITASTQHQLGSVDMNPSPGLSTHSSGSSGLSNAHTPARPSSTSSTGSRGSCSSAGKAGPGGGAAVEQVKVKQEPGTEDSYTCPASSLKTERGKDVGRSACMMSSPENSPLPVLGVVSAGQDALKALGERIKTEPQSETPCSGLNGSSVATSSPSTTTTTSTTSLSSENSSSTAGPPLTNGSLDKGTETKASRTSTGTGSSGGKEDDPNEDWCAVCINGGDLLCCDRCPKVFHMKCHVPTIKIFPKGDFLCTFCRNLIKPEIEYCDDSRKGSGEQSLSPEDQRRCERLLLHVFCHELSVGFREPVPSSVPNYYKIIKQPMDLKKVKKKLQLRSSQYYQSTQEFVSDMRLVFKNCAKYNEMSRIIQVYDEEKQINTQVGSEMAISGKAVSLYFEDKLQEMFPGQSFPETPEPESLDTKEKEEDDTDDSEEDFVQPRRKRLKTDEKLVHIK</sequence>
<evidence type="ECO:0000313" key="1">
    <source>
        <dbReference type="EMBL" id="KAI3357130.1"/>
    </source>
</evidence>
<proteinExistence type="predicted"/>
<keyword evidence="2" id="KW-1185">Reference proteome</keyword>
<protein>
    <submittedName>
        <fullName evidence="1">Uncharacterized protein</fullName>
    </submittedName>
</protein>
<name>A0ACB8VNS3_9TELE</name>
<evidence type="ECO:0000313" key="2">
    <source>
        <dbReference type="Proteomes" id="UP000831701"/>
    </source>
</evidence>
<organism evidence="1 2">
    <name type="scientific">Scortum barcoo</name>
    <name type="common">barcoo grunter</name>
    <dbReference type="NCBI Taxonomy" id="214431"/>
    <lineage>
        <taxon>Eukaryota</taxon>
        <taxon>Metazoa</taxon>
        <taxon>Chordata</taxon>
        <taxon>Craniata</taxon>
        <taxon>Vertebrata</taxon>
        <taxon>Euteleostomi</taxon>
        <taxon>Actinopterygii</taxon>
        <taxon>Neopterygii</taxon>
        <taxon>Teleostei</taxon>
        <taxon>Neoteleostei</taxon>
        <taxon>Acanthomorphata</taxon>
        <taxon>Eupercaria</taxon>
        <taxon>Centrarchiformes</taxon>
        <taxon>Terapontoidei</taxon>
        <taxon>Terapontidae</taxon>
        <taxon>Scortum</taxon>
    </lineage>
</organism>
<dbReference type="Proteomes" id="UP000831701">
    <property type="component" value="Chromosome 19"/>
</dbReference>
<accession>A0ACB8VNS3</accession>
<reference evidence="1" key="1">
    <citation type="submission" date="2022-04" db="EMBL/GenBank/DDBJ databases">
        <title>Jade perch genome.</title>
        <authorList>
            <person name="Chao B."/>
        </authorList>
    </citation>
    <scope>NUCLEOTIDE SEQUENCE</scope>
    <source>
        <strain evidence="1">CB-2022</strain>
    </source>
</reference>
<dbReference type="EMBL" id="CM041549">
    <property type="protein sequence ID" value="KAI3357130.1"/>
    <property type="molecule type" value="Genomic_DNA"/>
</dbReference>
<gene>
    <name evidence="1" type="ORF">L3Q82_015604</name>
</gene>